<dbReference type="HOGENOM" id="CLU_072501_0_0_9"/>
<evidence type="ECO:0000313" key="1">
    <source>
        <dbReference type="EMBL" id="AGX44912.1"/>
    </source>
</evidence>
<dbReference type="GO" id="GO:0016779">
    <property type="term" value="F:nucleotidyltransferase activity"/>
    <property type="evidence" value="ECO:0007669"/>
    <property type="project" value="UniProtKB-KW"/>
</dbReference>
<evidence type="ECO:0000313" key="2">
    <source>
        <dbReference type="Proteomes" id="UP000017118"/>
    </source>
</evidence>
<dbReference type="SUPFAM" id="SSF53448">
    <property type="entry name" value="Nucleotide-diphospho-sugar transferases"/>
    <property type="match status" value="1"/>
</dbReference>
<keyword evidence="1" id="KW-0808">Transferase</keyword>
<dbReference type="PATRIC" id="fig|1345695.10.peg.2781"/>
<dbReference type="KEGG" id="csb:CLSA_c39520"/>
<dbReference type="PANTHER" id="PTHR42866:SF1">
    <property type="entry name" value="SPORE COAT POLYSACCHARIDE BIOSYNTHESIS PROTEIN SPSF"/>
    <property type="match status" value="1"/>
</dbReference>
<proteinExistence type="predicted"/>
<reference evidence="1 2" key="1">
    <citation type="journal article" date="2013" name="Genome Announc.">
        <title>Complete Genome Sequence of the Solvent Producer Clostridium saccharobutylicum NCP262 (DSM 13864).</title>
        <authorList>
            <person name="Poehlein A."/>
            <person name="Hartwich K."/>
            <person name="Krabben P."/>
            <person name="Ehrenreich A."/>
            <person name="Liebl W."/>
            <person name="Durre P."/>
            <person name="Gottschalk G."/>
            <person name="Daniel R."/>
        </authorList>
    </citation>
    <scope>NUCLEOTIDE SEQUENCE [LARGE SCALE GENOMIC DNA]</scope>
    <source>
        <strain evidence="1">DSM 13864</strain>
    </source>
</reference>
<dbReference type="GeneID" id="55476249"/>
<dbReference type="AlphaFoldDB" id="U5MZJ1"/>
<gene>
    <name evidence="1" type="ORF">CLSA_c39520</name>
</gene>
<dbReference type="InterPro" id="IPR003329">
    <property type="entry name" value="Cytidylyl_trans"/>
</dbReference>
<name>U5MZJ1_CLOSA</name>
<dbReference type="RefSeq" id="WP_022749231.1">
    <property type="nucleotide sequence ID" value="NC_022571.1"/>
</dbReference>
<keyword evidence="1" id="KW-0548">Nucleotidyltransferase</keyword>
<accession>U5MZJ1</accession>
<dbReference type="OrthoDB" id="9815559at2"/>
<dbReference type="eggNOG" id="COG1861">
    <property type="taxonomic scope" value="Bacteria"/>
</dbReference>
<organism evidence="1 2">
    <name type="scientific">Clostridium saccharobutylicum DSM 13864</name>
    <dbReference type="NCBI Taxonomy" id="1345695"/>
    <lineage>
        <taxon>Bacteria</taxon>
        <taxon>Bacillati</taxon>
        <taxon>Bacillota</taxon>
        <taxon>Clostridia</taxon>
        <taxon>Eubacteriales</taxon>
        <taxon>Clostridiaceae</taxon>
        <taxon>Clostridium</taxon>
    </lineage>
</organism>
<dbReference type="PANTHER" id="PTHR42866">
    <property type="entry name" value="3-DEOXY-MANNO-OCTULOSONATE CYTIDYLYLTRANSFERASE"/>
    <property type="match status" value="1"/>
</dbReference>
<sequence>MKVVCIIQARIGSIRLPGKILKKICDKTVLEHGIDRVRRIGNINDIVIATTTLERDNLVVEEAEKLHVKYYRGDEEDVLSRYYYAAKENNADVIVRITSDCPLIDYEVSKKIIQYYISNMDKYDYVSNTIDRTYPRGLDTEVFSFGALEKAFFQASSVIEREHVTPYIWNNPNMFKLTQYKNDIDYSKLRWTLDTKEDFDLINKIYDALYLKKNNNFNMIDVLKLYDLLPELYTINSEIEQKKI</sequence>
<dbReference type="Pfam" id="PF02348">
    <property type="entry name" value="CTP_transf_3"/>
    <property type="match status" value="1"/>
</dbReference>
<dbReference type="EMBL" id="CP006721">
    <property type="protein sequence ID" value="AGX44912.1"/>
    <property type="molecule type" value="Genomic_DNA"/>
</dbReference>
<dbReference type="InterPro" id="IPR029044">
    <property type="entry name" value="Nucleotide-diphossugar_trans"/>
</dbReference>
<dbReference type="CDD" id="cd02518">
    <property type="entry name" value="GT2_SpsF"/>
    <property type="match status" value="1"/>
</dbReference>
<protein>
    <submittedName>
        <fullName evidence="1">Acylneuraminate cytidylyltransferase</fullName>
    </submittedName>
</protein>
<keyword evidence="2" id="KW-1185">Reference proteome</keyword>
<dbReference type="GO" id="GO:0005829">
    <property type="term" value="C:cytosol"/>
    <property type="evidence" value="ECO:0007669"/>
    <property type="project" value="TreeGrafter"/>
</dbReference>
<dbReference type="Gene3D" id="3.90.550.10">
    <property type="entry name" value="Spore Coat Polysaccharide Biosynthesis Protein SpsA, Chain A"/>
    <property type="match status" value="1"/>
</dbReference>
<dbReference type="Proteomes" id="UP000017118">
    <property type="component" value="Chromosome"/>
</dbReference>